<evidence type="ECO:0000256" key="4">
    <source>
        <dbReference type="ARBA" id="ARBA00022801"/>
    </source>
</evidence>
<feature type="region of interest" description="Disordered" evidence="5">
    <location>
        <begin position="98"/>
        <end position="138"/>
    </location>
</feature>
<dbReference type="Gene3D" id="3.20.20.80">
    <property type="entry name" value="Glycosidases"/>
    <property type="match status" value="1"/>
</dbReference>
<dbReference type="EC" id="3.2.1.52" evidence="3"/>
<evidence type="ECO:0000256" key="5">
    <source>
        <dbReference type="SAM" id="MobiDB-lite"/>
    </source>
</evidence>
<evidence type="ECO:0000256" key="1">
    <source>
        <dbReference type="ARBA" id="ARBA00001231"/>
    </source>
</evidence>
<proteinExistence type="evidence at transcript level"/>
<comment type="catalytic activity">
    <reaction evidence="1">
        <text>Hydrolysis of terminal non-reducing N-acetyl-D-hexosamine residues in N-acetyl-beta-D-hexosaminides.</text>
        <dbReference type="EC" id="3.2.1.52"/>
    </reaction>
</comment>
<organism evidence="7">
    <name type="scientific">Nilaparvata lugens</name>
    <name type="common">Brown planthopper</name>
    <dbReference type="NCBI Taxonomy" id="108931"/>
    <lineage>
        <taxon>Eukaryota</taxon>
        <taxon>Metazoa</taxon>
        <taxon>Ecdysozoa</taxon>
        <taxon>Arthropoda</taxon>
        <taxon>Hexapoda</taxon>
        <taxon>Insecta</taxon>
        <taxon>Pterygota</taxon>
        <taxon>Neoptera</taxon>
        <taxon>Paraneoptera</taxon>
        <taxon>Hemiptera</taxon>
        <taxon>Auchenorrhyncha</taxon>
        <taxon>Fulgoroidea</taxon>
        <taxon>Delphacidae</taxon>
        <taxon>Delphacinae</taxon>
        <taxon>Nilaparvata</taxon>
    </lineage>
</organism>
<dbReference type="GO" id="GO:0004563">
    <property type="term" value="F:beta-N-acetylhexosaminidase activity"/>
    <property type="evidence" value="ECO:0007669"/>
    <property type="project" value="UniProtKB-EC"/>
</dbReference>
<dbReference type="SUPFAM" id="SSF51445">
    <property type="entry name" value="(Trans)glycosidases"/>
    <property type="match status" value="1"/>
</dbReference>
<accession>A0A0C5CH65</accession>
<dbReference type="AlphaFoldDB" id="A0A0C5CH65"/>
<dbReference type="OrthoDB" id="10023921at2759"/>
<evidence type="ECO:0000313" key="7">
    <source>
        <dbReference type="EMBL" id="AJO25055.1"/>
    </source>
</evidence>
<dbReference type="CDD" id="cd06565">
    <property type="entry name" value="GH20_GcnA-like"/>
    <property type="match status" value="1"/>
</dbReference>
<dbReference type="InterPro" id="IPR038901">
    <property type="entry name" value="HEXDC-like"/>
</dbReference>
<dbReference type="Pfam" id="PF00728">
    <property type="entry name" value="Glyco_hydro_20"/>
    <property type="match status" value="1"/>
</dbReference>
<dbReference type="PANTHER" id="PTHR21040:SF8">
    <property type="entry name" value="BCDNA.GH04120"/>
    <property type="match status" value="1"/>
</dbReference>
<dbReference type="PANTHER" id="PTHR21040">
    <property type="entry name" value="BCDNA.GH04120"/>
    <property type="match status" value="1"/>
</dbReference>
<dbReference type="GO" id="GO:0005975">
    <property type="term" value="P:carbohydrate metabolic process"/>
    <property type="evidence" value="ECO:0007669"/>
    <property type="project" value="InterPro"/>
</dbReference>
<reference evidence="7" key="1">
    <citation type="journal article" date="2015" name="Insect Mol. Biol.">
        <title>Chitinase-like gene family in the brown planthopper, Nilaparvata lugens.</title>
        <authorList>
            <person name="Xi Y."/>
            <person name="Pan P.L."/>
            <person name="Ye Y.X."/>
            <person name="Yu B."/>
            <person name="Xu H.J."/>
            <person name="Zhang C.X."/>
        </authorList>
    </citation>
    <scope>NUCLEOTIDE SEQUENCE</scope>
    <source>
        <strain evidence="7">10</strain>
    </source>
</reference>
<dbReference type="EMBL" id="KM217130">
    <property type="protein sequence ID" value="AJO25055.1"/>
    <property type="molecule type" value="mRNA"/>
</dbReference>
<sequence>MTTSKGIWATCLQCLPCRDGIQHSTSLCRLQTVMVILITSTLLLIVFKSDIVGEIRPSEQFSYYFTPTKDNLTEVKPQNNTGELEDNFGKAHEQIQSVPKHETGTVSPEHLTPKKKENPVISTSSVESTEPAEEERPETPAVFKGHRIVHLDLKGAPPLVSYYKKIFPLIKELGGTGLLIEYEDMFPYRHEALTAKNAYSKADIAEIQRLAAANKLIVIPLIQTFGHMEFVMKRKEFKHLREMPRYLQAICPSRSGTMTLLQEMIDDVLALHPKSQFIHIGCDEVYYMGQCGQCHQRMQQMGWSSSGLFLDHMITVAGYIKSKKPSMTVLAWDDMMRRMSLSELLRSKVGDVVEPVVWGYHGVSRGTIQYSYNQAFKGIWIASSFKGAQGPDSMLTDIDARWHNHVSWANAVQSEPKVKGILMTGWQRFDHFAPLCELFPVGFPSLAVSLAYLSSESDEYWPNAKARGVLKCDGVEGLRKLGTPVDCSFPGSGVFSGIQAFYSLQIRLQQMTKQSYFRAGFTDYYIKMNFGSPSNVEHAVEPLDGIRSEMARITRTLQEAMLDMYDASVWEEVQETLLRPFQRELDRLWEGKQRLLARDDWPRRPLTQTNSSGAFD</sequence>
<protein>
    <recommendedName>
        <fullName evidence="3">beta-N-acetylhexosaminidase</fullName>
        <ecNumber evidence="3">3.2.1.52</ecNumber>
    </recommendedName>
</protein>
<dbReference type="InterPro" id="IPR015883">
    <property type="entry name" value="Glyco_hydro_20_cat"/>
</dbReference>
<evidence type="ECO:0000256" key="2">
    <source>
        <dbReference type="ARBA" id="ARBA00006285"/>
    </source>
</evidence>
<dbReference type="InterPro" id="IPR017853">
    <property type="entry name" value="GH"/>
</dbReference>
<keyword evidence="4 7" id="KW-0378">Hydrolase</keyword>
<name>A0A0C5CH65_NILLU</name>
<evidence type="ECO:0000256" key="3">
    <source>
        <dbReference type="ARBA" id="ARBA00012663"/>
    </source>
</evidence>
<evidence type="ECO:0000259" key="6">
    <source>
        <dbReference type="Pfam" id="PF00728"/>
    </source>
</evidence>
<keyword evidence="7" id="KW-0326">Glycosidase</keyword>
<comment type="similarity">
    <text evidence="2">Belongs to the glycosyl hydrolase 20 family.</text>
</comment>
<feature type="domain" description="Glycoside hydrolase family 20 catalytic" evidence="6">
    <location>
        <begin position="194"/>
        <end position="340"/>
    </location>
</feature>